<evidence type="ECO:0000256" key="1">
    <source>
        <dbReference type="ARBA" id="ARBA00001933"/>
    </source>
</evidence>
<gene>
    <name evidence="5" type="primary">selA</name>
    <name evidence="5" type="ORF">SMD44_00076</name>
</gene>
<keyword evidence="2 4" id="KW-0663">Pyridoxal phosphate</keyword>
<dbReference type="Proteomes" id="UP000195880">
    <property type="component" value="Chromosome"/>
</dbReference>
<evidence type="ECO:0000256" key="4">
    <source>
        <dbReference type="PIRSR" id="PIRSR618319-50"/>
    </source>
</evidence>
<dbReference type="SUPFAM" id="SSF53383">
    <property type="entry name" value="PLP-dependent transferases"/>
    <property type="match status" value="1"/>
</dbReference>
<evidence type="ECO:0000256" key="3">
    <source>
        <dbReference type="ARBA" id="ARBA00044507"/>
    </source>
</evidence>
<evidence type="ECO:0000313" key="5">
    <source>
        <dbReference type="EMBL" id="ARX80678.1"/>
    </source>
</evidence>
<dbReference type="InterPro" id="IPR015424">
    <property type="entry name" value="PyrdxlP-dep_Trfase"/>
</dbReference>
<comment type="cofactor">
    <cofactor evidence="1 4">
        <name>pyridoxal 5'-phosphate</name>
        <dbReference type="ChEBI" id="CHEBI:597326"/>
    </cofactor>
</comment>
<dbReference type="KEGG" id="salf:SMD44_00076"/>
<evidence type="ECO:0000313" key="6">
    <source>
        <dbReference type="Proteomes" id="UP000195880"/>
    </source>
</evidence>
<sequence>MALMGLHTAYGLSRIINARGPYTPLGVSRSGDDVSAAVAESLSEFFVMDELQEAADRALARFTGAEAGTVVHCTASAITLAVAAAMTGESPDRVEALPDTTGMPGAVVLPTGHAVNYGHSIVQAVRLAGAVPVAVGTEAGFTLEDVETGLARPDVACLLLVSSRLVRGASAELADAVAVAHRRGVPVVVDGAAQDFRVGELLATGADLVAISGQKYLGSPTAGLVVGRAGPVAAVRAQERGIGRAMKASKEAVIGVLAALEARQELDMAVWRQQQADKVADFVERAGAVEGVTASSVPDPTGLPFARARLVVDPAVSAMDSAALDEALRAGSPSIWAIPGRRDAEGLLFELVPLTPDEIDAILARLAELLVR</sequence>
<dbReference type="InterPro" id="IPR015421">
    <property type="entry name" value="PyrdxlP-dep_Trfase_major"/>
</dbReference>
<feature type="modified residue" description="N6-(pyridoxal phosphate)lysine" evidence="4">
    <location>
        <position position="215"/>
    </location>
</feature>
<dbReference type="EMBL" id="CP021748">
    <property type="protein sequence ID" value="ARX80678.1"/>
    <property type="molecule type" value="Genomic_DNA"/>
</dbReference>
<reference evidence="5 6" key="1">
    <citation type="submission" date="2017-05" db="EMBL/GenBank/DDBJ databases">
        <title>Streptomyces alboflavus Genome sequencing and assembly.</title>
        <authorList>
            <person name="Wang Y."/>
            <person name="Du B."/>
            <person name="Ding Y."/>
            <person name="Liu H."/>
            <person name="Hou Q."/>
            <person name="Liu K."/>
            <person name="Wang C."/>
            <person name="Yao L."/>
        </authorList>
    </citation>
    <scope>NUCLEOTIDE SEQUENCE [LARGE SCALE GENOMIC DNA]</scope>
    <source>
        <strain evidence="5 6">MDJK44</strain>
    </source>
</reference>
<dbReference type="GO" id="GO:0004125">
    <property type="term" value="F:L-seryl-tRNA(Sec) selenium transferase activity"/>
    <property type="evidence" value="ECO:0007669"/>
    <property type="project" value="TreeGrafter"/>
</dbReference>
<evidence type="ECO:0000256" key="2">
    <source>
        <dbReference type="ARBA" id="ARBA00022898"/>
    </source>
</evidence>
<comment type="similarity">
    <text evidence="3">Belongs to the SelA family.</text>
</comment>
<keyword evidence="6" id="KW-1185">Reference proteome</keyword>
<proteinExistence type="inferred from homology"/>
<name>A0A1Z1W2M8_9ACTN</name>
<dbReference type="Gene3D" id="3.40.640.10">
    <property type="entry name" value="Type I PLP-dependent aspartate aminotransferase-like (Major domain)"/>
    <property type="match status" value="1"/>
</dbReference>
<protein>
    <submittedName>
        <fullName evidence="5">Threonine aldolase</fullName>
    </submittedName>
</protein>
<dbReference type="Pfam" id="PF03841">
    <property type="entry name" value="SelA"/>
    <property type="match status" value="1"/>
</dbReference>
<dbReference type="InterPro" id="IPR018319">
    <property type="entry name" value="SelA-like"/>
</dbReference>
<dbReference type="AlphaFoldDB" id="A0A1Z1W2M8"/>
<dbReference type="PANTHER" id="PTHR32328:SF0">
    <property type="entry name" value="L-SERYL-TRNA(SEC) SELENIUM TRANSFERASE"/>
    <property type="match status" value="1"/>
</dbReference>
<organism evidence="5 6">
    <name type="scientific">Streptomyces alboflavus</name>
    <dbReference type="NCBI Taxonomy" id="67267"/>
    <lineage>
        <taxon>Bacteria</taxon>
        <taxon>Bacillati</taxon>
        <taxon>Actinomycetota</taxon>
        <taxon>Actinomycetes</taxon>
        <taxon>Kitasatosporales</taxon>
        <taxon>Streptomycetaceae</taxon>
        <taxon>Streptomyces</taxon>
    </lineage>
</organism>
<dbReference type="PANTHER" id="PTHR32328">
    <property type="entry name" value="L-SERYL-TRNA(SEC) SELENIUM TRANSFERASE"/>
    <property type="match status" value="1"/>
</dbReference>
<accession>A0A1Z1W2M8</accession>